<dbReference type="AlphaFoldDB" id="A0A7K0KH70"/>
<evidence type="ECO:0000313" key="2">
    <source>
        <dbReference type="Proteomes" id="UP000438914"/>
    </source>
</evidence>
<organism evidence="1 2">
    <name type="scientific">Hallella mizrahii</name>
    <dbReference type="NCBI Taxonomy" id="2606637"/>
    <lineage>
        <taxon>Bacteria</taxon>
        <taxon>Pseudomonadati</taxon>
        <taxon>Bacteroidota</taxon>
        <taxon>Bacteroidia</taxon>
        <taxon>Bacteroidales</taxon>
        <taxon>Prevotellaceae</taxon>
        <taxon>Hallella</taxon>
    </lineage>
</organism>
<evidence type="ECO:0000313" key="1">
    <source>
        <dbReference type="EMBL" id="MST85281.1"/>
    </source>
</evidence>
<protein>
    <submittedName>
        <fullName evidence="1">Uncharacterized protein</fullName>
    </submittedName>
</protein>
<keyword evidence="2" id="KW-1185">Reference proteome</keyword>
<dbReference type="Gene3D" id="3.90.640.80">
    <property type="match status" value="1"/>
</dbReference>
<dbReference type="RefSeq" id="WP_154534866.1">
    <property type="nucleotide sequence ID" value="NZ_VUNG01000033.1"/>
</dbReference>
<comment type="caution">
    <text evidence="1">The sequence shown here is derived from an EMBL/GenBank/DDBJ whole genome shotgun (WGS) entry which is preliminary data.</text>
</comment>
<dbReference type="EMBL" id="VUNG01000033">
    <property type="protein sequence ID" value="MST85281.1"/>
    <property type="molecule type" value="Genomic_DNA"/>
</dbReference>
<accession>A0A7K0KH70</accession>
<gene>
    <name evidence="1" type="ORF">FYJ73_11495</name>
</gene>
<dbReference type="Proteomes" id="UP000438914">
    <property type="component" value="Unassembled WGS sequence"/>
</dbReference>
<name>A0A7K0KH70_9BACT</name>
<proteinExistence type="predicted"/>
<reference evidence="1 2" key="1">
    <citation type="submission" date="2019-08" db="EMBL/GenBank/DDBJ databases">
        <title>In-depth cultivation of the pig gut microbiome towards novel bacterial diversity and tailored functional studies.</title>
        <authorList>
            <person name="Wylensek D."/>
            <person name="Hitch T.C.A."/>
            <person name="Clavel T."/>
        </authorList>
    </citation>
    <scope>NUCLEOTIDE SEQUENCE [LARGE SCALE GENOMIC DNA]</scope>
    <source>
        <strain evidence="1 2">LKV-178-WT-2A</strain>
    </source>
</reference>
<sequence>MENKKSIRGVQITDAIRKELEDAGKSRVLTFKDRKGKQYLAHIEVGSDKLMVVPEGKYLEHRCPHCGGRIKITSKGYFCEHYFDKTDACKWHCNGILSHRFILLHEIEAYLDGHPTVLDGCFNSQGRIFSAVLVESEVYGMSLSSVVGKCPVCGEDVMVSPVAFNCSCHEKLGEPYHLTLWRHIRGHEVTLDELRELLTDGITKKEVMLMDDKGSLSKAYLRLSDDRKRIVADYNIYN</sequence>